<evidence type="ECO:0000256" key="1">
    <source>
        <dbReference type="SAM" id="MobiDB-lite"/>
    </source>
</evidence>
<comment type="caution">
    <text evidence="3">The sequence shown here is derived from an EMBL/GenBank/DDBJ whole genome shotgun (WGS) entry which is preliminary data.</text>
</comment>
<feature type="region of interest" description="Disordered" evidence="1">
    <location>
        <begin position="1"/>
        <end position="26"/>
    </location>
</feature>
<reference evidence="3" key="1">
    <citation type="submission" date="2021-06" db="EMBL/GenBank/DDBJ databases">
        <authorList>
            <person name="Hodson N. C."/>
            <person name="Mongue J. A."/>
            <person name="Jaron S. K."/>
        </authorList>
    </citation>
    <scope>NUCLEOTIDE SEQUENCE</scope>
</reference>
<feature type="transmembrane region" description="Helical" evidence="2">
    <location>
        <begin position="92"/>
        <end position="116"/>
    </location>
</feature>
<accession>A0A8J2LSH0</accession>
<dbReference type="EMBL" id="CAJVCH010571308">
    <property type="protein sequence ID" value="CAG7837173.1"/>
    <property type="molecule type" value="Genomic_DNA"/>
</dbReference>
<keyword evidence="2" id="KW-0472">Membrane</keyword>
<proteinExistence type="predicted"/>
<evidence type="ECO:0000313" key="3">
    <source>
        <dbReference type="EMBL" id="CAG7837173.1"/>
    </source>
</evidence>
<dbReference type="Proteomes" id="UP000708208">
    <property type="component" value="Unassembled WGS sequence"/>
</dbReference>
<evidence type="ECO:0000256" key="2">
    <source>
        <dbReference type="SAM" id="Phobius"/>
    </source>
</evidence>
<feature type="compositionally biased region" description="Polar residues" evidence="1">
    <location>
        <begin position="1"/>
        <end position="11"/>
    </location>
</feature>
<dbReference type="AlphaFoldDB" id="A0A8J2LSH0"/>
<gene>
    <name evidence="3" type="ORF">AFUS01_LOCUS46323</name>
</gene>
<keyword evidence="2" id="KW-1133">Transmembrane helix</keyword>
<sequence>MSASASVTRTEPIQEEQGAGERKYSRNKETQNVKHANVTYYAMSPNREIMYYQPVYVYSDPLTYPGVVSPYCDYEPVILDTPEEARRCRKTWIWCIVIFLVFIFLITILSIIAIYATPHDYMYRTERYRYYYTHCNFFSCHRHYY</sequence>
<keyword evidence="4" id="KW-1185">Reference proteome</keyword>
<organism evidence="3 4">
    <name type="scientific">Allacma fusca</name>
    <dbReference type="NCBI Taxonomy" id="39272"/>
    <lineage>
        <taxon>Eukaryota</taxon>
        <taxon>Metazoa</taxon>
        <taxon>Ecdysozoa</taxon>
        <taxon>Arthropoda</taxon>
        <taxon>Hexapoda</taxon>
        <taxon>Collembola</taxon>
        <taxon>Symphypleona</taxon>
        <taxon>Sminthuridae</taxon>
        <taxon>Allacma</taxon>
    </lineage>
</organism>
<keyword evidence="2" id="KW-0812">Transmembrane</keyword>
<evidence type="ECO:0000313" key="4">
    <source>
        <dbReference type="Proteomes" id="UP000708208"/>
    </source>
</evidence>
<name>A0A8J2LSH0_9HEXA</name>
<protein>
    <submittedName>
        <fullName evidence="3">Uncharacterized protein</fullName>
    </submittedName>
</protein>